<dbReference type="InterPro" id="IPR003439">
    <property type="entry name" value="ABC_transporter-like_ATP-bd"/>
</dbReference>
<evidence type="ECO:0000256" key="4">
    <source>
        <dbReference type="ARBA" id="ARBA00022597"/>
    </source>
</evidence>
<dbReference type="Proteomes" id="UP000553963">
    <property type="component" value="Unassembled WGS sequence"/>
</dbReference>
<dbReference type="SMART" id="SM00382">
    <property type="entry name" value="AAA"/>
    <property type="match status" value="2"/>
</dbReference>
<evidence type="ECO:0000256" key="8">
    <source>
        <dbReference type="ARBA" id="ARBA00022967"/>
    </source>
</evidence>
<dbReference type="InterPro" id="IPR003593">
    <property type="entry name" value="AAA+_ATPase"/>
</dbReference>
<evidence type="ECO:0000256" key="2">
    <source>
        <dbReference type="ARBA" id="ARBA00022448"/>
    </source>
</evidence>
<keyword evidence="2" id="KW-0813">Transport</keyword>
<keyword evidence="12" id="KW-1185">Reference proteome</keyword>
<evidence type="ECO:0000313" key="11">
    <source>
        <dbReference type="EMBL" id="MBB3931299.1"/>
    </source>
</evidence>
<keyword evidence="7" id="KW-0067">ATP-binding</keyword>
<keyword evidence="8" id="KW-1278">Translocase</keyword>
<dbReference type="InterPro" id="IPR050107">
    <property type="entry name" value="ABC_carbohydrate_import_ATPase"/>
</dbReference>
<dbReference type="GO" id="GO:0005524">
    <property type="term" value="F:ATP binding"/>
    <property type="evidence" value="ECO:0007669"/>
    <property type="project" value="UniProtKB-KW"/>
</dbReference>
<keyword evidence="3" id="KW-1003">Cell membrane</keyword>
<keyword evidence="6" id="KW-0547">Nucleotide-binding</keyword>
<organism evidence="11 12">
    <name type="scientific">Kaistia hirudinis</name>
    <dbReference type="NCBI Taxonomy" id="1293440"/>
    <lineage>
        <taxon>Bacteria</taxon>
        <taxon>Pseudomonadati</taxon>
        <taxon>Pseudomonadota</taxon>
        <taxon>Alphaproteobacteria</taxon>
        <taxon>Hyphomicrobiales</taxon>
        <taxon>Kaistiaceae</taxon>
        <taxon>Kaistia</taxon>
    </lineage>
</organism>
<evidence type="ECO:0000313" key="12">
    <source>
        <dbReference type="Proteomes" id="UP000553963"/>
    </source>
</evidence>
<comment type="similarity">
    <text evidence="1">Belongs to the ABC transporter superfamily.</text>
</comment>
<keyword evidence="4 11" id="KW-0762">Sugar transport</keyword>
<comment type="caution">
    <text evidence="11">The sequence shown here is derived from an EMBL/GenBank/DDBJ whole genome shotgun (WGS) entry which is preliminary data.</text>
</comment>
<dbReference type="EMBL" id="JACIDS010000003">
    <property type="protein sequence ID" value="MBB3931299.1"/>
    <property type="molecule type" value="Genomic_DNA"/>
</dbReference>
<dbReference type="CDD" id="cd03216">
    <property type="entry name" value="ABC_Carb_Monos_I"/>
    <property type="match status" value="1"/>
</dbReference>
<name>A0A840ALW0_9HYPH</name>
<evidence type="ECO:0000256" key="9">
    <source>
        <dbReference type="ARBA" id="ARBA00023136"/>
    </source>
</evidence>
<dbReference type="Gene3D" id="3.40.50.300">
    <property type="entry name" value="P-loop containing nucleotide triphosphate hydrolases"/>
    <property type="match status" value="2"/>
</dbReference>
<gene>
    <name evidence="11" type="ORF">GGR25_002349</name>
</gene>
<evidence type="ECO:0000256" key="6">
    <source>
        <dbReference type="ARBA" id="ARBA00022741"/>
    </source>
</evidence>
<sequence length="519" mass="54423">MNPEDAPFLALTGVTKRFGATLALDGAALRIAAGSVHALLGENGAGKSTLIKILSGVHAPEAGMIRLDGREAAIASPRAAEAMGLRFIHQELNLVPHFDAVANGWIGRRHPRRGPFIDQRAMRARVAEVAARIAPDLPLDRPAKRLTPGQRQMAEIVRALMEPARLVVMDEPTSSLSEGEAERLHAVVRQLAAEGTAVLFISHRLDEVTALCADYTVLRNGRTVGSGRIADTNRDGLVALMSGGSDRRQDSASGGAKYAAPVAVADGSAAPRLSAEIAFGPAGEGIAFEAAAGEIVGLYGLVGSGRSSLLKLIWGAKPARGRISVDGAPLKGGIASRVARGLAYVPEDRRREALAAPLSIEASLALPHLSDFRAARSLPVSSRPAIRRFAQDVARRLRLAAASLQASPMTLSGGNQQKLVFGRWLGRRTRVMLVDEPTRGVDVGAKAEIHAELRRIAADGAAVIVATSDIEELIALSTRVVVLCAGRITADLAADAIDRGRIVAAAFGHAVTDVPPKAA</sequence>
<evidence type="ECO:0000259" key="10">
    <source>
        <dbReference type="PROSITE" id="PS50893"/>
    </source>
</evidence>
<reference evidence="11 12" key="1">
    <citation type="submission" date="2020-08" db="EMBL/GenBank/DDBJ databases">
        <title>Genomic Encyclopedia of Type Strains, Phase IV (KMG-IV): sequencing the most valuable type-strain genomes for metagenomic binning, comparative biology and taxonomic classification.</title>
        <authorList>
            <person name="Goeker M."/>
        </authorList>
    </citation>
    <scope>NUCLEOTIDE SEQUENCE [LARGE SCALE GENOMIC DNA]</scope>
    <source>
        <strain evidence="11 12">DSM 25966</strain>
    </source>
</reference>
<dbReference type="PROSITE" id="PS50893">
    <property type="entry name" value="ABC_TRANSPORTER_2"/>
    <property type="match status" value="2"/>
</dbReference>
<dbReference type="SUPFAM" id="SSF52540">
    <property type="entry name" value="P-loop containing nucleoside triphosphate hydrolases"/>
    <property type="match status" value="2"/>
</dbReference>
<dbReference type="PROSITE" id="PS00211">
    <property type="entry name" value="ABC_TRANSPORTER_1"/>
    <property type="match status" value="1"/>
</dbReference>
<feature type="domain" description="ABC transporter" evidence="10">
    <location>
        <begin position="9"/>
        <end position="245"/>
    </location>
</feature>
<evidence type="ECO:0000256" key="3">
    <source>
        <dbReference type="ARBA" id="ARBA00022475"/>
    </source>
</evidence>
<dbReference type="Pfam" id="PF00005">
    <property type="entry name" value="ABC_tran"/>
    <property type="match status" value="2"/>
</dbReference>
<dbReference type="PANTHER" id="PTHR43790:SF3">
    <property type="entry name" value="D-ALLOSE IMPORT ATP-BINDING PROTEIN ALSA-RELATED"/>
    <property type="match status" value="1"/>
</dbReference>
<dbReference type="GO" id="GO:0016887">
    <property type="term" value="F:ATP hydrolysis activity"/>
    <property type="evidence" value="ECO:0007669"/>
    <property type="project" value="InterPro"/>
</dbReference>
<feature type="domain" description="ABC transporter" evidence="10">
    <location>
        <begin position="262"/>
        <end position="510"/>
    </location>
</feature>
<dbReference type="RefSeq" id="WP_183398953.1">
    <property type="nucleotide sequence ID" value="NZ_JACIDS010000003.1"/>
</dbReference>
<keyword evidence="9" id="KW-0472">Membrane</keyword>
<keyword evidence="5" id="KW-0677">Repeat</keyword>
<dbReference type="CDD" id="cd03215">
    <property type="entry name" value="ABC_Carb_Monos_II"/>
    <property type="match status" value="1"/>
</dbReference>
<dbReference type="PANTHER" id="PTHR43790">
    <property type="entry name" value="CARBOHYDRATE TRANSPORT ATP-BINDING PROTEIN MG119-RELATED"/>
    <property type="match status" value="1"/>
</dbReference>
<dbReference type="AlphaFoldDB" id="A0A840ALW0"/>
<accession>A0A840ALW0</accession>
<dbReference type="InterPro" id="IPR017871">
    <property type="entry name" value="ABC_transporter-like_CS"/>
</dbReference>
<dbReference type="InterPro" id="IPR027417">
    <property type="entry name" value="P-loop_NTPase"/>
</dbReference>
<protein>
    <submittedName>
        <fullName evidence="11">ABC-type sugar transport system ATPase subunit</fullName>
    </submittedName>
</protein>
<proteinExistence type="inferred from homology"/>
<evidence type="ECO:0000256" key="5">
    <source>
        <dbReference type="ARBA" id="ARBA00022737"/>
    </source>
</evidence>
<evidence type="ECO:0000256" key="1">
    <source>
        <dbReference type="ARBA" id="ARBA00005417"/>
    </source>
</evidence>
<evidence type="ECO:0000256" key="7">
    <source>
        <dbReference type="ARBA" id="ARBA00022840"/>
    </source>
</evidence>